<evidence type="ECO:0000256" key="4">
    <source>
        <dbReference type="ARBA" id="ARBA00022801"/>
    </source>
</evidence>
<evidence type="ECO:0000313" key="8">
    <source>
        <dbReference type="Proteomes" id="UP000216451"/>
    </source>
</evidence>
<comment type="catalytic activity">
    <reaction evidence="6">
        <text>Release of an N-terminal pyroglutamyl group from a polypeptide, the second amino acid generally not being Pro.</text>
        <dbReference type="EC" id="3.4.19.3"/>
    </reaction>
</comment>
<dbReference type="EC" id="3.4.19.3" evidence="6"/>
<organism evidence="7 8">
    <name type="scientific">Bifidobacterium aquikefiri</name>
    <dbReference type="NCBI Taxonomy" id="1653207"/>
    <lineage>
        <taxon>Bacteria</taxon>
        <taxon>Bacillati</taxon>
        <taxon>Actinomycetota</taxon>
        <taxon>Actinomycetes</taxon>
        <taxon>Bifidobacteriales</taxon>
        <taxon>Bifidobacteriaceae</taxon>
        <taxon>Bifidobacterium</taxon>
    </lineage>
</organism>
<evidence type="ECO:0000256" key="5">
    <source>
        <dbReference type="ARBA" id="ARBA00022807"/>
    </source>
</evidence>
<evidence type="ECO:0000256" key="1">
    <source>
        <dbReference type="ARBA" id="ARBA00006641"/>
    </source>
</evidence>
<name>A0A261G9F1_9BIFI</name>
<protein>
    <recommendedName>
        <fullName evidence="6">Pyroglutamyl-peptidase I</fullName>
        <ecNumber evidence="6">3.4.19.3</ecNumber>
    </recommendedName>
</protein>
<keyword evidence="8" id="KW-1185">Reference proteome</keyword>
<dbReference type="EMBL" id="MWXA01000003">
    <property type="protein sequence ID" value="OZG67825.1"/>
    <property type="molecule type" value="Genomic_DNA"/>
</dbReference>
<dbReference type="InterPro" id="IPR033694">
    <property type="entry name" value="PGPEP1_Cys_AS"/>
</dbReference>
<dbReference type="GeneID" id="98295149"/>
<dbReference type="OrthoDB" id="9779738at2"/>
<keyword evidence="2" id="KW-0963">Cytoplasm</keyword>
<dbReference type="Pfam" id="PF01470">
    <property type="entry name" value="Peptidase_C15"/>
    <property type="match status" value="1"/>
</dbReference>
<dbReference type="Proteomes" id="UP000216451">
    <property type="component" value="Unassembled WGS sequence"/>
</dbReference>
<comment type="caution">
    <text evidence="7">The sequence shown here is derived from an EMBL/GenBank/DDBJ whole genome shotgun (WGS) entry which is preliminary data.</text>
</comment>
<accession>A0A261G9F1</accession>
<dbReference type="InterPro" id="IPR016125">
    <property type="entry name" value="Peptidase_C15-like"/>
</dbReference>
<dbReference type="InterPro" id="IPR036440">
    <property type="entry name" value="Peptidase_C15-like_sf"/>
</dbReference>
<dbReference type="InterPro" id="IPR000816">
    <property type="entry name" value="Peptidase_C15"/>
</dbReference>
<dbReference type="SUPFAM" id="SSF53182">
    <property type="entry name" value="Pyrrolidone carboxyl peptidase (pyroglutamate aminopeptidase)"/>
    <property type="match status" value="1"/>
</dbReference>
<dbReference type="PIRSF" id="PIRSF015592">
    <property type="entry name" value="Prld-crbxl_pptds"/>
    <property type="match status" value="1"/>
</dbReference>
<dbReference type="AlphaFoldDB" id="A0A261G9F1"/>
<keyword evidence="4" id="KW-0378">Hydrolase</keyword>
<dbReference type="PROSITE" id="PS01334">
    <property type="entry name" value="PYRASE_CYS"/>
    <property type="match status" value="1"/>
</dbReference>
<gene>
    <name evidence="7" type="ORF">BAQU_0469</name>
</gene>
<dbReference type="GO" id="GO:0005829">
    <property type="term" value="C:cytosol"/>
    <property type="evidence" value="ECO:0007669"/>
    <property type="project" value="InterPro"/>
</dbReference>
<reference evidence="7 8" key="1">
    <citation type="journal article" date="2017" name="BMC Genomics">
        <title>Comparative genomic and phylogenomic analyses of the Bifidobacteriaceae family.</title>
        <authorList>
            <person name="Lugli G.A."/>
            <person name="Milani C."/>
            <person name="Turroni F."/>
            <person name="Duranti S."/>
            <person name="Mancabelli L."/>
            <person name="Mangifesta M."/>
            <person name="Ferrario C."/>
            <person name="Modesto M."/>
            <person name="Mattarelli P."/>
            <person name="Jiri K."/>
            <person name="van Sinderen D."/>
            <person name="Ventura M."/>
        </authorList>
    </citation>
    <scope>NUCLEOTIDE SEQUENCE [LARGE SCALE GENOMIC DNA]</scope>
    <source>
        <strain evidence="7 8">LMG 28769</strain>
    </source>
</reference>
<evidence type="ECO:0000256" key="3">
    <source>
        <dbReference type="ARBA" id="ARBA00022670"/>
    </source>
</evidence>
<dbReference type="PANTHER" id="PTHR23402">
    <property type="entry name" value="PROTEASE FAMILY C15 PYROGLUTAMYL-PEPTIDASE I-RELATED"/>
    <property type="match status" value="1"/>
</dbReference>
<dbReference type="GO" id="GO:0016920">
    <property type="term" value="F:pyroglutamyl-peptidase activity"/>
    <property type="evidence" value="ECO:0007669"/>
    <property type="project" value="UniProtKB-EC"/>
</dbReference>
<dbReference type="Gene3D" id="3.40.630.20">
    <property type="entry name" value="Peptidase C15, pyroglutamyl peptidase I-like"/>
    <property type="match status" value="1"/>
</dbReference>
<keyword evidence="5" id="KW-0788">Thiol protease</keyword>
<proteinExistence type="inferred from homology"/>
<feature type="active site" evidence="6">
    <location>
        <position position="166"/>
    </location>
</feature>
<dbReference type="GO" id="GO:0006508">
    <property type="term" value="P:proteolysis"/>
    <property type="evidence" value="ECO:0007669"/>
    <property type="project" value="UniProtKB-KW"/>
</dbReference>
<dbReference type="RefSeq" id="WP_094692458.1">
    <property type="nucleotide sequence ID" value="NZ_CALENZ010000004.1"/>
</dbReference>
<evidence type="ECO:0000313" key="7">
    <source>
        <dbReference type="EMBL" id="OZG67825.1"/>
    </source>
</evidence>
<sequence>MERFSVIVSGFDRYESVDVNPSREVPEALESQGLKLGSNSETNPTSDVDDDVSFDCEIHIHSVMLPVSFTNAWPTLKAAIDRYHPDIVIATGLKHAARGIALERCATNLMDAARPDADNVKPRKIAIVEEGPAAYWTRLPLRSILEDFSTHNIPATLSSDAGTYVCNSLFYHLLNWTSHQQKVLSGFVSFPLVNEHGGNLYGLPLKQQIAAGRDVVKETLRYYREPATRDVVIV</sequence>
<dbReference type="CDD" id="cd00501">
    <property type="entry name" value="Peptidase_C15"/>
    <property type="match status" value="1"/>
</dbReference>
<comment type="similarity">
    <text evidence="1">Belongs to the peptidase C15 family.</text>
</comment>
<evidence type="ECO:0000256" key="6">
    <source>
        <dbReference type="PROSITE-ProRule" id="PRU10077"/>
    </source>
</evidence>
<evidence type="ECO:0000256" key="2">
    <source>
        <dbReference type="ARBA" id="ARBA00022490"/>
    </source>
</evidence>
<keyword evidence="3" id="KW-0645">Protease</keyword>
<dbReference type="PANTHER" id="PTHR23402:SF1">
    <property type="entry name" value="PYROGLUTAMYL-PEPTIDASE I"/>
    <property type="match status" value="1"/>
</dbReference>